<evidence type="ECO:0000313" key="4">
    <source>
        <dbReference type="Proteomes" id="UP000199197"/>
    </source>
</evidence>
<feature type="domain" description="UmuC" evidence="2">
    <location>
        <begin position="17"/>
        <end position="198"/>
    </location>
</feature>
<dbReference type="Gene3D" id="1.10.150.20">
    <property type="entry name" value="5' to 3' exonuclease, C-terminal subdomain"/>
    <property type="match status" value="1"/>
</dbReference>
<dbReference type="Gene3D" id="3.40.1170.60">
    <property type="match status" value="1"/>
</dbReference>
<dbReference type="OrthoDB" id="9808813at2"/>
<evidence type="ECO:0000256" key="1">
    <source>
        <dbReference type="ARBA" id="ARBA00010945"/>
    </source>
</evidence>
<proteinExistence type="inferred from homology"/>
<name>A0A0P1NXV5_9BACT</name>
<dbReference type="Proteomes" id="UP000199197">
    <property type="component" value="Unassembled WGS sequence"/>
</dbReference>
<dbReference type="EMBL" id="CZVW01000016">
    <property type="protein sequence ID" value="CUT03401.1"/>
    <property type="molecule type" value="Genomic_DNA"/>
</dbReference>
<dbReference type="GO" id="GO:0009432">
    <property type="term" value="P:SOS response"/>
    <property type="evidence" value="ECO:0007669"/>
    <property type="project" value="TreeGrafter"/>
</dbReference>
<gene>
    <name evidence="3" type="ORF">JGI23_01465</name>
</gene>
<dbReference type="InterPro" id="IPR036775">
    <property type="entry name" value="DNA_pol_Y-fam_lit_finger_sf"/>
</dbReference>
<dbReference type="InterPro" id="IPR017961">
    <property type="entry name" value="DNA_pol_Y-fam_little_finger"/>
</dbReference>
<dbReference type="AlphaFoldDB" id="A0A0P1NXV5"/>
<comment type="similarity">
    <text evidence="1">Belongs to the DNA polymerase type-Y family.</text>
</comment>
<dbReference type="Pfam" id="PF11799">
    <property type="entry name" value="IMS_C"/>
    <property type="match status" value="1"/>
</dbReference>
<dbReference type="SUPFAM" id="SSF100879">
    <property type="entry name" value="Lesion bypass DNA polymerase (Y-family), little finger domain"/>
    <property type="match status" value="1"/>
</dbReference>
<dbReference type="RefSeq" id="WP_092350408.1">
    <property type="nucleotide sequence ID" value="NZ_CZVW01000016.1"/>
</dbReference>
<dbReference type="Pfam" id="PF00817">
    <property type="entry name" value="IMS"/>
    <property type="match status" value="1"/>
</dbReference>
<keyword evidence="4" id="KW-1185">Reference proteome</keyword>
<accession>A0A0P1NXV5</accession>
<dbReference type="GO" id="GO:0005829">
    <property type="term" value="C:cytosol"/>
    <property type="evidence" value="ECO:0007669"/>
    <property type="project" value="TreeGrafter"/>
</dbReference>
<dbReference type="SUPFAM" id="SSF56672">
    <property type="entry name" value="DNA/RNA polymerases"/>
    <property type="match status" value="1"/>
</dbReference>
<evidence type="ECO:0000313" key="3">
    <source>
        <dbReference type="EMBL" id="CUT03401.1"/>
    </source>
</evidence>
<dbReference type="GO" id="GO:0042276">
    <property type="term" value="P:error-prone translesion synthesis"/>
    <property type="evidence" value="ECO:0007669"/>
    <property type="project" value="TreeGrafter"/>
</dbReference>
<dbReference type="InterPro" id="IPR050116">
    <property type="entry name" value="DNA_polymerase-Y"/>
</dbReference>
<dbReference type="CDD" id="cd01700">
    <property type="entry name" value="PolY_Pol_V_umuC"/>
    <property type="match status" value="1"/>
</dbReference>
<dbReference type="InterPro" id="IPR043502">
    <property type="entry name" value="DNA/RNA_pol_sf"/>
</dbReference>
<dbReference type="PROSITE" id="PS50173">
    <property type="entry name" value="UMUC"/>
    <property type="match status" value="1"/>
</dbReference>
<dbReference type="PANTHER" id="PTHR11076:SF34">
    <property type="entry name" value="PROTEIN UMUC"/>
    <property type="match status" value="1"/>
</dbReference>
<dbReference type="GO" id="GO:0006281">
    <property type="term" value="P:DNA repair"/>
    <property type="evidence" value="ECO:0007669"/>
    <property type="project" value="InterPro"/>
</dbReference>
<dbReference type="InterPro" id="IPR043128">
    <property type="entry name" value="Rev_trsase/Diguanyl_cyclase"/>
</dbReference>
<dbReference type="GO" id="GO:0003887">
    <property type="term" value="F:DNA-directed DNA polymerase activity"/>
    <property type="evidence" value="ECO:0007669"/>
    <property type="project" value="TreeGrafter"/>
</dbReference>
<evidence type="ECO:0000259" key="2">
    <source>
        <dbReference type="PROSITE" id="PS50173"/>
    </source>
</evidence>
<dbReference type="Gene3D" id="3.30.1490.100">
    <property type="entry name" value="DNA polymerase, Y-family, little finger domain"/>
    <property type="match status" value="1"/>
</dbReference>
<sequence length="415" mass="46820">MGSYNLYNQKSKVKPAIALVDCDNFYVSCEIVFNPKLKDKPVVVLSNNDAVVVARSNQAKELGIPMGAPIFKIKPFLEKHNVITIPSNLPLYANISNRVMNIILEDFPNTEIYSIDEAFINFNLSKTNLEKLFSLQNKILKWTGIPTSIGVSTTKTLAKVATKIAKKKQNQKIHILLDPDEIKNTLSTFDIEDIWGIGNSYSKFLKSHNINTALDLANADDIFIKKHLGIPGLRIAHELRGIQCIDIEIDQKPKKSIMRSLSFPVETQNFDEISSYISRFAEICAKTLRKQNSTATIVSVFISTNPFKENYFSNFISLPLPYPTNSTFDIVNFSLHLLRSIYKPEHLYKRAGVIVSGILPLNSIQQHLFIKPDPRKQILSHLIDEINSRFGPASLHIALSKPPTKNQPLIFEITI</sequence>
<organism evidence="3 4">
    <name type="scientific">Candidatus Chryseopegocella kryptomonas</name>
    <dbReference type="NCBI Taxonomy" id="1633643"/>
    <lineage>
        <taxon>Bacteria</taxon>
        <taxon>Pseudomonadati</taxon>
        <taxon>Candidatus Kryptoniota</taxon>
        <taxon>Candidatus Chryseopegocella</taxon>
    </lineage>
</organism>
<dbReference type="InterPro" id="IPR001126">
    <property type="entry name" value="UmuC"/>
</dbReference>
<reference evidence="4" key="1">
    <citation type="submission" date="2015-11" db="EMBL/GenBank/DDBJ databases">
        <authorList>
            <person name="Varghese N."/>
        </authorList>
    </citation>
    <scope>NUCLEOTIDE SEQUENCE [LARGE SCALE GENOMIC DNA]</scope>
    <source>
        <strain evidence="4">JGI-23</strain>
    </source>
</reference>
<dbReference type="PANTHER" id="PTHR11076">
    <property type="entry name" value="DNA REPAIR POLYMERASE UMUC / TRANSFERASE FAMILY MEMBER"/>
    <property type="match status" value="1"/>
</dbReference>
<protein>
    <submittedName>
        <fullName evidence="3">DNA polymerase V</fullName>
    </submittedName>
</protein>
<dbReference type="GO" id="GO:0003684">
    <property type="term" value="F:damaged DNA binding"/>
    <property type="evidence" value="ECO:0007669"/>
    <property type="project" value="InterPro"/>
</dbReference>
<dbReference type="Gene3D" id="3.30.70.270">
    <property type="match status" value="1"/>
</dbReference>